<evidence type="ECO:0000256" key="1">
    <source>
        <dbReference type="SAM" id="Phobius"/>
    </source>
</evidence>
<keyword evidence="1" id="KW-0472">Membrane</keyword>
<evidence type="ECO:0000313" key="3">
    <source>
        <dbReference type="Proteomes" id="UP000305067"/>
    </source>
</evidence>
<dbReference type="Proteomes" id="UP000305067">
    <property type="component" value="Unassembled WGS sequence"/>
</dbReference>
<feature type="transmembrane region" description="Helical" evidence="1">
    <location>
        <begin position="25"/>
        <end position="45"/>
    </location>
</feature>
<proteinExistence type="predicted"/>
<accession>A0A5C3Q4F2</accession>
<dbReference type="AlphaFoldDB" id="A0A5C3Q4F2"/>
<evidence type="ECO:0000313" key="2">
    <source>
        <dbReference type="EMBL" id="TFK96671.1"/>
    </source>
</evidence>
<organism evidence="2 3">
    <name type="scientific">Pterulicium gracile</name>
    <dbReference type="NCBI Taxonomy" id="1884261"/>
    <lineage>
        <taxon>Eukaryota</taxon>
        <taxon>Fungi</taxon>
        <taxon>Dikarya</taxon>
        <taxon>Basidiomycota</taxon>
        <taxon>Agaricomycotina</taxon>
        <taxon>Agaricomycetes</taxon>
        <taxon>Agaricomycetidae</taxon>
        <taxon>Agaricales</taxon>
        <taxon>Pleurotineae</taxon>
        <taxon>Pterulaceae</taxon>
        <taxon>Pterulicium</taxon>
    </lineage>
</organism>
<keyword evidence="1" id="KW-1133">Transmembrane helix</keyword>
<protein>
    <submittedName>
        <fullName evidence="2">Uncharacterized protein</fullName>
    </submittedName>
</protein>
<keyword evidence="3" id="KW-1185">Reference proteome</keyword>
<keyword evidence="1" id="KW-0812">Transmembrane</keyword>
<reference evidence="2 3" key="1">
    <citation type="journal article" date="2019" name="Nat. Ecol. Evol.">
        <title>Megaphylogeny resolves global patterns of mushroom evolution.</title>
        <authorList>
            <person name="Varga T."/>
            <person name="Krizsan K."/>
            <person name="Foldi C."/>
            <person name="Dima B."/>
            <person name="Sanchez-Garcia M."/>
            <person name="Sanchez-Ramirez S."/>
            <person name="Szollosi G.J."/>
            <person name="Szarkandi J.G."/>
            <person name="Papp V."/>
            <person name="Albert L."/>
            <person name="Andreopoulos W."/>
            <person name="Angelini C."/>
            <person name="Antonin V."/>
            <person name="Barry K.W."/>
            <person name="Bougher N.L."/>
            <person name="Buchanan P."/>
            <person name="Buyck B."/>
            <person name="Bense V."/>
            <person name="Catcheside P."/>
            <person name="Chovatia M."/>
            <person name="Cooper J."/>
            <person name="Damon W."/>
            <person name="Desjardin D."/>
            <person name="Finy P."/>
            <person name="Geml J."/>
            <person name="Haridas S."/>
            <person name="Hughes K."/>
            <person name="Justo A."/>
            <person name="Karasinski D."/>
            <person name="Kautmanova I."/>
            <person name="Kiss B."/>
            <person name="Kocsube S."/>
            <person name="Kotiranta H."/>
            <person name="LaButti K.M."/>
            <person name="Lechner B.E."/>
            <person name="Liimatainen K."/>
            <person name="Lipzen A."/>
            <person name="Lukacs Z."/>
            <person name="Mihaltcheva S."/>
            <person name="Morgado L.N."/>
            <person name="Niskanen T."/>
            <person name="Noordeloos M.E."/>
            <person name="Ohm R.A."/>
            <person name="Ortiz-Santana B."/>
            <person name="Ovrebo C."/>
            <person name="Racz N."/>
            <person name="Riley R."/>
            <person name="Savchenko A."/>
            <person name="Shiryaev A."/>
            <person name="Soop K."/>
            <person name="Spirin V."/>
            <person name="Szebenyi C."/>
            <person name="Tomsovsky M."/>
            <person name="Tulloss R.E."/>
            <person name="Uehling J."/>
            <person name="Grigoriev I.V."/>
            <person name="Vagvolgyi C."/>
            <person name="Papp T."/>
            <person name="Martin F.M."/>
            <person name="Miettinen O."/>
            <person name="Hibbett D.S."/>
            <person name="Nagy L.G."/>
        </authorList>
    </citation>
    <scope>NUCLEOTIDE SEQUENCE [LARGE SCALE GENOMIC DNA]</scope>
    <source>
        <strain evidence="2 3">CBS 309.79</strain>
    </source>
</reference>
<dbReference type="EMBL" id="ML178856">
    <property type="protein sequence ID" value="TFK96671.1"/>
    <property type="molecule type" value="Genomic_DNA"/>
</dbReference>
<gene>
    <name evidence="2" type="ORF">BDV98DRAFT_575671</name>
</gene>
<sequence>MSLRRTHRRLVAEIRRRLRINTMKVRPLTSSILITCWIFLPWSVLLRVQLQSWPRPFSTIVSSSTTTRHC</sequence>
<name>A0A5C3Q4F2_9AGAR</name>